<feature type="compositionally biased region" description="Basic residues" evidence="3">
    <location>
        <begin position="599"/>
        <end position="619"/>
    </location>
</feature>
<feature type="compositionally biased region" description="Basic residues" evidence="3">
    <location>
        <begin position="627"/>
        <end position="705"/>
    </location>
</feature>
<dbReference type="OrthoDB" id="6236007at2759"/>
<dbReference type="VEuPathDB" id="AmoebaDB:NAEGRDRAFT_59485"/>
<evidence type="ECO:0000256" key="3">
    <source>
        <dbReference type="SAM" id="MobiDB-lite"/>
    </source>
</evidence>
<dbReference type="OMA" id="IATWYRN"/>
<evidence type="ECO:0000256" key="2">
    <source>
        <dbReference type="ARBA" id="ARBA00023180"/>
    </source>
</evidence>
<feature type="compositionally biased region" description="Basic residues" evidence="3">
    <location>
        <begin position="555"/>
        <end position="590"/>
    </location>
</feature>
<dbReference type="Pfam" id="PF00094">
    <property type="entry name" value="VWD"/>
    <property type="match status" value="2"/>
</dbReference>
<keyword evidence="1" id="KW-1015">Disulfide bond</keyword>
<dbReference type="PANTHER" id="PTHR11339">
    <property type="entry name" value="EXTRACELLULAR MATRIX GLYCOPROTEIN RELATED"/>
    <property type="match status" value="1"/>
</dbReference>
<dbReference type="RefSeq" id="XP_002671385.1">
    <property type="nucleotide sequence ID" value="XM_002671339.1"/>
</dbReference>
<dbReference type="PROSITE" id="PS51233">
    <property type="entry name" value="VWFD"/>
    <property type="match status" value="2"/>
</dbReference>
<evidence type="ECO:0000256" key="1">
    <source>
        <dbReference type="ARBA" id="ARBA00023157"/>
    </source>
</evidence>
<feature type="region of interest" description="Disordered" evidence="3">
    <location>
        <begin position="555"/>
        <end position="705"/>
    </location>
</feature>
<feature type="domain" description="VWFD" evidence="5">
    <location>
        <begin position="63"/>
        <end position="258"/>
    </location>
</feature>
<keyword evidence="7" id="KW-1185">Reference proteome</keyword>
<dbReference type="AlphaFoldDB" id="D2VXA1"/>
<dbReference type="GeneID" id="8858037"/>
<gene>
    <name evidence="6" type="ORF">NAEGRDRAFT_59485</name>
</gene>
<evidence type="ECO:0000259" key="5">
    <source>
        <dbReference type="PROSITE" id="PS51233"/>
    </source>
</evidence>
<dbReference type="InterPro" id="IPR050780">
    <property type="entry name" value="Mucin_vWF_Thrombospondin_sf"/>
</dbReference>
<feature type="domain" description="VWFD" evidence="5">
    <location>
        <begin position="318"/>
        <end position="512"/>
    </location>
</feature>
<name>D2VXA1_NAEGR</name>
<feature type="signal peptide" evidence="4">
    <location>
        <begin position="1"/>
        <end position="30"/>
    </location>
</feature>
<dbReference type="InterPro" id="IPR001846">
    <property type="entry name" value="VWF_type-D"/>
</dbReference>
<dbReference type="KEGG" id="ngr:NAEGRDRAFT_59485"/>
<dbReference type="EMBL" id="GG738906">
    <property type="protein sequence ID" value="EFC38641.1"/>
    <property type="molecule type" value="Genomic_DNA"/>
</dbReference>
<reference evidence="6 7" key="1">
    <citation type="journal article" date="2010" name="Cell">
        <title>The genome of Naegleria gruberi illuminates early eukaryotic versatility.</title>
        <authorList>
            <person name="Fritz-Laylin L.K."/>
            <person name="Prochnik S.E."/>
            <person name="Ginger M.L."/>
            <person name="Dacks J.B."/>
            <person name="Carpenter M.L."/>
            <person name="Field M.C."/>
            <person name="Kuo A."/>
            <person name="Paredez A."/>
            <person name="Chapman J."/>
            <person name="Pham J."/>
            <person name="Shu S."/>
            <person name="Neupane R."/>
            <person name="Cipriano M."/>
            <person name="Mancuso J."/>
            <person name="Tu H."/>
            <person name="Salamov A."/>
            <person name="Lindquist E."/>
            <person name="Shapiro H."/>
            <person name="Lucas S."/>
            <person name="Grigoriev I.V."/>
            <person name="Cande W.Z."/>
            <person name="Fulton C."/>
            <person name="Rokhsar D.S."/>
            <person name="Dawson S.C."/>
        </authorList>
    </citation>
    <scope>NUCLEOTIDE SEQUENCE [LARGE SCALE GENOMIC DNA]</scope>
    <source>
        <strain evidence="6 7">NEG-M</strain>
    </source>
</reference>
<dbReference type="InParanoid" id="D2VXA1"/>
<feature type="chain" id="PRO_5003038729" evidence="4">
    <location>
        <begin position="31"/>
        <end position="926"/>
    </location>
</feature>
<sequence length="926" mass="104848">MRGANFKTVTALLLVSLVLLVIFSSNQVESRRGGKIGQVLRRIIGKRATKISASQPIVETSIQKCKSEGDPHLTTFGGVYYDHYGKGDYILASTEDGNFIAHSRTGQWGRVSVNTAIAVRVNNMNTIEYNVEDDKFYLDGKEMNIGVGEKVTLGGEASATRNSATQLTVVAKNQASLIATWYRNPGWKQSMGSFGHISLVVEAPRTVKFTEGMCVNKNDVNKSANGLLHDHISRQIVRSKKPKKATPEQLEKAKETCKKVGIHKSVHARAYKACVTDQIQSGTKIGETIAKVIKKVEKAADKKQKKLEKKIKKKQVFVKCKSEGDPHYVDFRGRAYDFYGKGDYVLAATKDGKFVAHSRTGRWGAVSVNTAVAVKLNNDRIVEYNVEDDKFYVDGKEAVVEVGKVNDLGNGASFKRVSQTSMIVSLNDVHLTATWYRAPSWKQSMGSFGHISLIVDSPKDVEFESGLCVSKAFIEKSATGVLHDHINRQIERNTKPKKATKKAVKKATKTCKKAGISARLHPLAFRACVADQVQTGDKIGKKIAKVIAKLEKLHDKKTKKWTKKIKKAEKKAKKAAKKAQKKQKKQKKQKPTGDQASRRAIRIARRRARQAKRAARLRRRNAERAARRARREAKRRLVRQRRIARKAARLARRAAKKNSQKKQQKKRVVKKSQKKSIKRSERKQKRRVRKAKKALKRSQQKKRRAAIKKAKKAAKQAKKAVLKKKRAAIKKQKRFIRKLRRIARRLKKQARKARKLVKKLLRRAEKTGKKSDIRAYKLAKKNARRARRAAKRACNRVNKKAKKINKLVKKAKKSANKAAKKAQKKTLKRALKPTPRRLTIAIKRASAVVVKKKTVKRIKRMLRRVLRLKRRLGRKFDPKKHLPKRILKLVRKLKLAGKCPIRNKDTVTTLGKKVVKQLVSVSKCKI</sequence>
<dbReference type="Proteomes" id="UP000006671">
    <property type="component" value="Unassembled WGS sequence"/>
</dbReference>
<evidence type="ECO:0000313" key="6">
    <source>
        <dbReference type="EMBL" id="EFC38641.1"/>
    </source>
</evidence>
<evidence type="ECO:0000256" key="4">
    <source>
        <dbReference type="SAM" id="SignalP"/>
    </source>
</evidence>
<accession>D2VXA1</accession>
<proteinExistence type="predicted"/>
<keyword evidence="4" id="KW-0732">Signal</keyword>
<keyword evidence="2" id="KW-0325">Glycoprotein</keyword>
<evidence type="ECO:0000313" key="7">
    <source>
        <dbReference type="Proteomes" id="UP000006671"/>
    </source>
</evidence>
<protein>
    <submittedName>
        <fullName evidence="6">Predicted protein</fullName>
    </submittedName>
</protein>
<organism evidence="7">
    <name type="scientific">Naegleria gruberi</name>
    <name type="common">Amoeba</name>
    <dbReference type="NCBI Taxonomy" id="5762"/>
    <lineage>
        <taxon>Eukaryota</taxon>
        <taxon>Discoba</taxon>
        <taxon>Heterolobosea</taxon>
        <taxon>Tetramitia</taxon>
        <taxon>Eutetramitia</taxon>
        <taxon>Vahlkampfiidae</taxon>
        <taxon>Naegleria</taxon>
    </lineage>
</organism>